<dbReference type="PANTHER" id="PTHR24220:SF86">
    <property type="entry name" value="ABC TRANSPORTER ABCH.1"/>
    <property type="match status" value="1"/>
</dbReference>
<dbReference type="PROSITE" id="PS00211">
    <property type="entry name" value="ABC_TRANSPORTER_1"/>
    <property type="match status" value="1"/>
</dbReference>
<dbReference type="SMART" id="SM00382">
    <property type="entry name" value="AAA"/>
    <property type="match status" value="1"/>
</dbReference>
<dbReference type="InterPro" id="IPR017871">
    <property type="entry name" value="ABC_transporter-like_CS"/>
</dbReference>
<dbReference type="InterPro" id="IPR015854">
    <property type="entry name" value="ABC_transpr_LolD-like"/>
</dbReference>
<evidence type="ECO:0000313" key="6">
    <source>
        <dbReference type="Proteomes" id="UP000001137"/>
    </source>
</evidence>
<dbReference type="PROSITE" id="PS50893">
    <property type="entry name" value="ABC_TRANSPORTER_2"/>
    <property type="match status" value="1"/>
</dbReference>
<evidence type="ECO:0000259" key="4">
    <source>
        <dbReference type="PROSITE" id="PS50893"/>
    </source>
</evidence>
<evidence type="ECO:0000256" key="1">
    <source>
        <dbReference type="ARBA" id="ARBA00022448"/>
    </source>
</evidence>
<dbReference type="GO" id="GO:0005886">
    <property type="term" value="C:plasma membrane"/>
    <property type="evidence" value="ECO:0007669"/>
    <property type="project" value="TreeGrafter"/>
</dbReference>
<dbReference type="GeneID" id="5708884"/>
<feature type="domain" description="ABC transporter" evidence="4">
    <location>
        <begin position="8"/>
        <end position="249"/>
    </location>
</feature>
<dbReference type="AlphaFoldDB" id="A8MB60"/>
<dbReference type="GO" id="GO:0005524">
    <property type="term" value="F:ATP binding"/>
    <property type="evidence" value="ECO:0007669"/>
    <property type="project" value="UniProtKB-KW"/>
</dbReference>
<dbReference type="Proteomes" id="UP000001137">
    <property type="component" value="Chromosome"/>
</dbReference>
<evidence type="ECO:0000256" key="3">
    <source>
        <dbReference type="ARBA" id="ARBA00022840"/>
    </source>
</evidence>
<gene>
    <name evidence="5" type="ordered locus">Cmaq_0302</name>
</gene>
<sequence>MSNSNAVVKLINVSKRYYISESIYVDALINVNLNVYRGEVVIIMGPSGSGKSTLLNIMGMLDKPTSGRVYLDDVDVTDMSENELAKLRLLKVGFLFQQYNLIQNLTALENVMMPMLMSGMYDEAMAEAKARYLLELVELTPYVNHYPNQLSGGQQQRVALARALALNPSLIIMDEPTGALDPVSASKLLALINVLNKTIGVTMVIATHNPDVAQIGSRIINIRGGRVYETGVVERINVSSVNVRDMIRNYVEGLKIDLLARRRSRLADDVGRIEEEISRLEEVIENQRH</sequence>
<dbReference type="GO" id="GO:0016887">
    <property type="term" value="F:ATP hydrolysis activity"/>
    <property type="evidence" value="ECO:0007669"/>
    <property type="project" value="InterPro"/>
</dbReference>
<dbReference type="HOGENOM" id="CLU_000604_1_22_2"/>
<dbReference type="KEGG" id="cma:Cmaq_0302"/>
<dbReference type="FunFam" id="3.40.50.300:FF:000032">
    <property type="entry name" value="Export ABC transporter ATP-binding protein"/>
    <property type="match status" value="1"/>
</dbReference>
<dbReference type="OrthoDB" id="44250at2157"/>
<dbReference type="EMBL" id="CP000852">
    <property type="protein sequence ID" value="ABW01150.1"/>
    <property type="molecule type" value="Genomic_DNA"/>
</dbReference>
<dbReference type="RefSeq" id="WP_012185370.1">
    <property type="nucleotide sequence ID" value="NC_009954.1"/>
</dbReference>
<keyword evidence="2" id="KW-0547">Nucleotide-binding</keyword>
<evidence type="ECO:0000313" key="5">
    <source>
        <dbReference type="EMBL" id="ABW01150.1"/>
    </source>
</evidence>
<dbReference type="InterPro" id="IPR017911">
    <property type="entry name" value="MacB-like_ATP-bd"/>
</dbReference>
<dbReference type="eggNOG" id="arCOG00922">
    <property type="taxonomic scope" value="Archaea"/>
</dbReference>
<dbReference type="Gene3D" id="3.40.50.300">
    <property type="entry name" value="P-loop containing nucleotide triphosphate hydrolases"/>
    <property type="match status" value="1"/>
</dbReference>
<dbReference type="GO" id="GO:0022857">
    <property type="term" value="F:transmembrane transporter activity"/>
    <property type="evidence" value="ECO:0007669"/>
    <property type="project" value="TreeGrafter"/>
</dbReference>
<dbReference type="Pfam" id="PF00005">
    <property type="entry name" value="ABC_tran"/>
    <property type="match status" value="1"/>
</dbReference>
<reference evidence="5 6" key="1">
    <citation type="submission" date="2007-10" db="EMBL/GenBank/DDBJ databases">
        <title>Complete sequence of Caldivirga maquilingensis IC-167.</title>
        <authorList>
            <consortium name="US DOE Joint Genome Institute"/>
            <person name="Copeland A."/>
            <person name="Lucas S."/>
            <person name="Lapidus A."/>
            <person name="Barry K."/>
            <person name="Glavina del Rio T."/>
            <person name="Dalin E."/>
            <person name="Tice H."/>
            <person name="Pitluck S."/>
            <person name="Saunders E."/>
            <person name="Brettin T."/>
            <person name="Bruce D."/>
            <person name="Detter J.C."/>
            <person name="Han C."/>
            <person name="Schmutz J."/>
            <person name="Larimer F."/>
            <person name="Land M."/>
            <person name="Hauser L."/>
            <person name="Kyrpides N."/>
            <person name="Ivanova N."/>
            <person name="Biddle J.F."/>
            <person name="Zhang Z."/>
            <person name="Fitz-Gibbon S.T."/>
            <person name="Lowe T.M."/>
            <person name="Saltikov C."/>
            <person name="House C.H."/>
            <person name="Richardson P."/>
        </authorList>
    </citation>
    <scope>NUCLEOTIDE SEQUENCE [LARGE SCALE GENOMIC DNA]</scope>
    <source>
        <strain evidence="6">ATCC 700844 / DSM 13496 / JCM 10307 / IC-167</strain>
    </source>
</reference>
<accession>A8MB60</accession>
<dbReference type="STRING" id="397948.Cmaq_0302"/>
<keyword evidence="3" id="KW-0067">ATP-binding</keyword>
<dbReference type="InterPro" id="IPR003593">
    <property type="entry name" value="AAA+_ATPase"/>
</dbReference>
<keyword evidence="6" id="KW-1185">Reference proteome</keyword>
<evidence type="ECO:0000256" key="2">
    <source>
        <dbReference type="ARBA" id="ARBA00022741"/>
    </source>
</evidence>
<dbReference type="CDD" id="cd03255">
    <property type="entry name" value="ABC_MJ0796_LolCDE_FtsE"/>
    <property type="match status" value="1"/>
</dbReference>
<keyword evidence="1" id="KW-0813">Transport</keyword>
<dbReference type="InterPro" id="IPR027417">
    <property type="entry name" value="P-loop_NTPase"/>
</dbReference>
<proteinExistence type="predicted"/>
<name>A8MB60_CALMQ</name>
<organism evidence="5 6">
    <name type="scientific">Caldivirga maquilingensis (strain ATCC 700844 / DSM 13496 / JCM 10307 / IC-167)</name>
    <dbReference type="NCBI Taxonomy" id="397948"/>
    <lineage>
        <taxon>Archaea</taxon>
        <taxon>Thermoproteota</taxon>
        <taxon>Thermoprotei</taxon>
        <taxon>Thermoproteales</taxon>
        <taxon>Thermoproteaceae</taxon>
        <taxon>Caldivirga</taxon>
    </lineage>
</organism>
<dbReference type="GO" id="GO:0098796">
    <property type="term" value="C:membrane protein complex"/>
    <property type="evidence" value="ECO:0007669"/>
    <property type="project" value="UniProtKB-ARBA"/>
</dbReference>
<dbReference type="PANTHER" id="PTHR24220">
    <property type="entry name" value="IMPORT ATP-BINDING PROTEIN"/>
    <property type="match status" value="1"/>
</dbReference>
<protein>
    <submittedName>
        <fullName evidence="5">ABC transporter related</fullName>
    </submittedName>
</protein>
<dbReference type="SUPFAM" id="SSF52540">
    <property type="entry name" value="P-loop containing nucleoside triphosphate hydrolases"/>
    <property type="match status" value="1"/>
</dbReference>
<dbReference type="InterPro" id="IPR003439">
    <property type="entry name" value="ABC_transporter-like_ATP-bd"/>
</dbReference>